<keyword evidence="2" id="KW-1185">Reference proteome</keyword>
<dbReference type="OrthoDB" id="10684255at2759"/>
<comment type="caution">
    <text evidence="1">The sequence shown here is derived from an EMBL/GenBank/DDBJ whole genome shotgun (WGS) entry which is preliminary data.</text>
</comment>
<accession>A0A9W8JMZ7</accession>
<evidence type="ECO:0000313" key="2">
    <source>
        <dbReference type="Proteomes" id="UP001140091"/>
    </source>
</evidence>
<proteinExistence type="predicted"/>
<protein>
    <submittedName>
        <fullName evidence="1">Uncharacterized protein</fullName>
    </submittedName>
</protein>
<feature type="non-terminal residue" evidence="1">
    <location>
        <position position="386"/>
    </location>
</feature>
<reference evidence="1" key="1">
    <citation type="submission" date="2022-06" db="EMBL/GenBank/DDBJ databases">
        <title>Genome Sequence of Candolleomyces eurysporus.</title>
        <authorList>
            <person name="Buettner E."/>
        </authorList>
    </citation>
    <scope>NUCLEOTIDE SEQUENCE</scope>
    <source>
        <strain evidence="1">VTCC 930004</strain>
    </source>
</reference>
<dbReference type="AlphaFoldDB" id="A0A9W8JMZ7"/>
<dbReference type="Proteomes" id="UP001140091">
    <property type="component" value="Unassembled WGS sequence"/>
</dbReference>
<dbReference type="EMBL" id="JANBPK010000308">
    <property type="protein sequence ID" value="KAJ2935834.1"/>
    <property type="molecule type" value="Genomic_DNA"/>
</dbReference>
<organism evidence="1 2">
    <name type="scientific">Candolleomyces eurysporus</name>
    <dbReference type="NCBI Taxonomy" id="2828524"/>
    <lineage>
        <taxon>Eukaryota</taxon>
        <taxon>Fungi</taxon>
        <taxon>Dikarya</taxon>
        <taxon>Basidiomycota</taxon>
        <taxon>Agaricomycotina</taxon>
        <taxon>Agaricomycetes</taxon>
        <taxon>Agaricomycetidae</taxon>
        <taxon>Agaricales</taxon>
        <taxon>Agaricineae</taxon>
        <taxon>Psathyrellaceae</taxon>
        <taxon>Candolleomyces</taxon>
    </lineage>
</organism>
<name>A0A9W8JMZ7_9AGAR</name>
<sequence>MAEDLRYLEGLVEILLESTARWKEVAFSFTIPFIDTPLRRLLLVQPSESAILRKVELNVGVVASESGAQTPYDLLELWQMDWMHGGPSILMHDSIRILNFGDRIVQDIASMAVNWPSLTHFAFKGYRQWGASPLHFGVDEALGLLKLCPNLVTCSIPMESNLPIFSTKPITMAFLEELSITPFAYDIPRDFAPLVVLPSLRKLVIHQGEEYIWVPHNYVGSGVAQFIQRFGDQLTDVTLYIHALTPTGLDHCLRHLTNVIRLEFCSEYFPPNRACAVLTPQLFARLTPEYESHTGGHLLNVPVLPKLEGVALRFGFGDEELLLDALVDFVAARRREGDIVRLRKAEFVVAWVHKLRRDPLALLRARNVNLDGFSFEGYQVDEELEM</sequence>
<evidence type="ECO:0000313" key="1">
    <source>
        <dbReference type="EMBL" id="KAJ2935834.1"/>
    </source>
</evidence>
<gene>
    <name evidence="1" type="ORF">H1R20_g1260</name>
</gene>